<dbReference type="InterPro" id="IPR013083">
    <property type="entry name" value="Znf_RING/FYVE/PHD"/>
</dbReference>
<protein>
    <submittedName>
        <fullName evidence="10">Uncharacterized protein</fullName>
    </submittedName>
</protein>
<feature type="compositionally biased region" description="Basic residues" evidence="5">
    <location>
        <begin position="967"/>
        <end position="979"/>
    </location>
</feature>
<feature type="region of interest" description="Disordered" evidence="5">
    <location>
        <begin position="619"/>
        <end position="645"/>
    </location>
</feature>
<evidence type="ECO:0000256" key="2">
    <source>
        <dbReference type="ARBA" id="ARBA00022771"/>
    </source>
</evidence>
<dbReference type="GO" id="GO:0006355">
    <property type="term" value="P:regulation of DNA-templated transcription"/>
    <property type="evidence" value="ECO:0007669"/>
    <property type="project" value="InterPro"/>
</dbReference>
<feature type="region of interest" description="Disordered" evidence="5">
    <location>
        <begin position="1980"/>
        <end position="2080"/>
    </location>
</feature>
<dbReference type="Proteomes" id="UP000193467">
    <property type="component" value="Unassembled WGS sequence"/>
</dbReference>
<dbReference type="InterPro" id="IPR043151">
    <property type="entry name" value="BAH_sf"/>
</dbReference>
<dbReference type="GO" id="GO:0036205">
    <property type="term" value="P:histone catabolic process"/>
    <property type="evidence" value="ECO:0007669"/>
    <property type="project" value="TreeGrafter"/>
</dbReference>
<dbReference type="Gene3D" id="2.30.30.490">
    <property type="match status" value="1"/>
</dbReference>
<dbReference type="CDD" id="cd15571">
    <property type="entry name" value="ePHD"/>
    <property type="match status" value="1"/>
</dbReference>
<feature type="region of interest" description="Disordered" evidence="5">
    <location>
        <begin position="1151"/>
        <end position="1534"/>
    </location>
</feature>
<feature type="compositionally biased region" description="Pro residues" evidence="5">
    <location>
        <begin position="1562"/>
        <end position="1574"/>
    </location>
</feature>
<evidence type="ECO:0000256" key="5">
    <source>
        <dbReference type="SAM" id="MobiDB-lite"/>
    </source>
</evidence>
<dbReference type="GO" id="GO:0004842">
    <property type="term" value="F:ubiquitin-protein transferase activity"/>
    <property type="evidence" value="ECO:0007669"/>
    <property type="project" value="TreeGrafter"/>
</dbReference>
<feature type="compositionally biased region" description="Polar residues" evidence="5">
    <location>
        <begin position="1620"/>
        <end position="1629"/>
    </location>
</feature>
<feature type="compositionally biased region" description="Low complexity" evidence="5">
    <location>
        <begin position="2024"/>
        <end position="2043"/>
    </location>
</feature>
<dbReference type="SUPFAM" id="SSF46689">
    <property type="entry name" value="Homeodomain-like"/>
    <property type="match status" value="1"/>
</dbReference>
<dbReference type="SUPFAM" id="SSF57716">
    <property type="entry name" value="Glucocorticoid receptor-like (DNA-binding domain)"/>
    <property type="match status" value="1"/>
</dbReference>
<accession>A0A1Y2G3D1</accession>
<feature type="compositionally biased region" description="Low complexity" evidence="5">
    <location>
        <begin position="1468"/>
        <end position="1487"/>
    </location>
</feature>
<feature type="compositionally biased region" description="Polar residues" evidence="5">
    <location>
        <begin position="1548"/>
        <end position="1557"/>
    </location>
</feature>
<dbReference type="Pfam" id="PF13832">
    <property type="entry name" value="zf-HC5HC2H_2"/>
    <property type="match status" value="1"/>
</dbReference>
<dbReference type="OrthoDB" id="1611972at2759"/>
<feature type="domain" description="PHD-type" evidence="9">
    <location>
        <begin position="695"/>
        <end position="834"/>
    </location>
</feature>
<feature type="domain" description="SANT" evidence="8">
    <location>
        <begin position="456"/>
        <end position="500"/>
    </location>
</feature>
<feature type="region of interest" description="Disordered" evidence="5">
    <location>
        <begin position="1547"/>
        <end position="1684"/>
    </location>
</feature>
<feature type="compositionally biased region" description="Polar residues" evidence="5">
    <location>
        <begin position="1956"/>
        <end position="1965"/>
    </location>
</feature>
<dbReference type="EMBL" id="MCGR01000001">
    <property type="protein sequence ID" value="ORY92456.1"/>
    <property type="molecule type" value="Genomic_DNA"/>
</dbReference>
<feature type="compositionally biased region" description="Low complexity" evidence="5">
    <location>
        <begin position="922"/>
        <end position="949"/>
    </location>
</feature>
<feature type="region of interest" description="Disordered" evidence="5">
    <location>
        <begin position="347"/>
        <end position="368"/>
    </location>
</feature>
<dbReference type="InterPro" id="IPR019786">
    <property type="entry name" value="Zinc_finger_PHD-type_CS"/>
</dbReference>
<keyword evidence="11" id="KW-1185">Reference proteome</keyword>
<evidence type="ECO:0000259" key="7">
    <source>
        <dbReference type="PROSITE" id="PS51038"/>
    </source>
</evidence>
<dbReference type="InterPro" id="IPR000679">
    <property type="entry name" value="Znf_GATA"/>
</dbReference>
<gene>
    <name evidence="10" type="ORF">BCR35DRAFT_297872</name>
</gene>
<feature type="region of interest" description="Disordered" evidence="5">
    <location>
        <begin position="913"/>
        <end position="1071"/>
    </location>
</feature>
<feature type="compositionally biased region" description="Low complexity" evidence="5">
    <location>
        <begin position="1409"/>
        <end position="1420"/>
    </location>
</feature>
<dbReference type="PROSITE" id="PS51293">
    <property type="entry name" value="SANT"/>
    <property type="match status" value="1"/>
</dbReference>
<feature type="compositionally biased region" description="Low complexity" evidence="5">
    <location>
        <begin position="1001"/>
        <end position="1052"/>
    </location>
</feature>
<dbReference type="PROSITE" id="PS51038">
    <property type="entry name" value="BAH"/>
    <property type="match status" value="1"/>
</dbReference>
<dbReference type="PROSITE" id="PS01359">
    <property type="entry name" value="ZF_PHD_1"/>
    <property type="match status" value="1"/>
</dbReference>
<feature type="compositionally biased region" description="Low complexity" evidence="5">
    <location>
        <begin position="1734"/>
        <end position="1749"/>
    </location>
</feature>
<dbReference type="Gene3D" id="3.30.50.10">
    <property type="entry name" value="Erythroid Transcription Factor GATA-1, subunit A"/>
    <property type="match status" value="1"/>
</dbReference>
<feature type="domain" description="BAH" evidence="7">
    <location>
        <begin position="13"/>
        <end position="139"/>
    </location>
</feature>
<dbReference type="Pfam" id="PF01426">
    <property type="entry name" value="BAH"/>
    <property type="match status" value="1"/>
</dbReference>
<dbReference type="PANTHER" id="PTHR47672">
    <property type="entry name" value="E3 UBIQUITIN-PROTEIN LIGASE SNT2"/>
    <property type="match status" value="1"/>
</dbReference>
<feature type="compositionally biased region" description="Acidic residues" evidence="5">
    <location>
        <begin position="1341"/>
        <end position="1355"/>
    </location>
</feature>
<organism evidence="10 11">
    <name type="scientific">Leucosporidium creatinivorum</name>
    <dbReference type="NCBI Taxonomy" id="106004"/>
    <lineage>
        <taxon>Eukaryota</taxon>
        <taxon>Fungi</taxon>
        <taxon>Dikarya</taxon>
        <taxon>Basidiomycota</taxon>
        <taxon>Pucciniomycotina</taxon>
        <taxon>Microbotryomycetes</taxon>
        <taxon>Leucosporidiales</taxon>
        <taxon>Leucosporidium</taxon>
    </lineage>
</organism>
<dbReference type="Gene3D" id="3.30.40.10">
    <property type="entry name" value="Zinc/RING finger domain, C3HC4 (zinc finger)"/>
    <property type="match status" value="3"/>
</dbReference>
<dbReference type="PROSITE" id="PS50114">
    <property type="entry name" value="GATA_ZN_FINGER_2"/>
    <property type="match status" value="1"/>
</dbReference>
<dbReference type="InterPro" id="IPR009057">
    <property type="entry name" value="Homeodomain-like_sf"/>
</dbReference>
<sequence length="2107" mass="223367">MAPKSKNLTFDGKPVKVNDHVFVSAPWSHREGEPYLVARILELLPPSTASTSTSAASVHRVRVAYYLRPRDISNRYIADFRLVVATMHSDVIPSSYVRGPCIVKHKEHIKDMDAFKKTEDAFYWSQLYDRYLHRYFDAVPVGKVRNAPVDVVRYLLKSFEFILCETGIAAELCDAQRGCCVCHKWAANPESVTCARCTNVFHLGCVDPPLSHKPKAGYAWSCAPCSKAHEEEVEVYMETGRAPLKKLAPGKDVVVPVAIEAAKEKGKGKGKANDITPPEPNVDSRKWRTTHGWPFRYFGMHTKAENVLDPHDSLYPRASTRLGSKFQAVIPEWDPVTKSQVMPAAEVVRPQNRPRSRASTPVPKGEKVKEKAKAKILQTPLLPRGDDDAVKVTIRPGVIDDAVLDEVVAKIKSSRVYSHVGVDMIDRAISMLYEGEGGVDGNTVLEAMSRLTQQDLGFPVWGETDRKRLIDGIKQYGNDIEDIADTIPSKKIKDVVKRYYIVHGHAIQEDAPQQPEEKAAAASRVEKKGSAKSKASKNDSDDEGSVCGQPTTANAKRTRVCAICDVKTSVKWFYCPEGLTEHEEKESNKPKPCVMCEDCGIRWRHCELGLVRRSSTRRARLTLPSSRTSKAGSPVAGTPPPKEKIEPRTHLAQCDRCSLAVHVSCYGIDDDDEWEQDWLCDLCDLDKFSKPLCAHPECVLCPPPKPLEDDVPITALECLKPTEMKNYVHLLCSVWHPEIKFSSPQHLSVVEGIAMIPSRRREVQCVLCHKTVGACVKCEDCTRYFHVSCAWSAGYKFAFEIGQRKKKLGKDVQPVTFKDGEGIMNPCIWCPNHQFTHMDRATYDLGQRDPKSKLTALQTYVRANKNPVDPDSFTILRQARRLDNIVMPVLNPPPRPRSEADSILSPVDQAERGEFSLSPATKPKGVKAPKALKAPKAPKAVTPAPVSAVGATPDAPPVLGPDGLPIKIKKKKGPPKGSKKGQGTKGTHAKTAMPKKVPVDGSAPSGSSNASSNGGSATKASAKVKTALPPKPTTAAPKKSASTTGSTTSKFKQASPASPAQSRPVASTSGAALKPVELPPVPAFKPIPPPPFGVLPWKAGPEIPDTPEAQAAEYWRLVAIAVDRIEKVKAEQLRECEEEAAKEAAMGYTYPLGGGPMRNLKPPDAGRSTAAAPPIAAPPSVAPSTDVDDGTRPRRSKGKHPALADFDVTSTYVADDGSPVAEGSSTTDSPVALGKRPRSAKAVAAELEEWKLPKPSSKRRKSSILPTQESTAAAEPSASFQETPMELDESPTAKEDRASTSEIASRVEGEVETFEETPRPTTGGKTLASMANVARPSREDTPEEEEEEEEEEDDSAVPMERSPTPPAPRSPSHELAPPDDAISLGSSRASSSGFVVKLVRSTPKAGKVASPAIARSASPSHAPPASAPPRQTAEPTALVVDRAPVPSAPQVVSPPPPPETRQVERSVTEVVVAPPASSAEATAIITVDQGASSQKNAVESPLSRPLSRIASEMAAPSSPSTQQRGATPSALDQLDAFFGIEAEITPAPSVTPQVQQVSSAAPSPPVAAPEPPRPAADKPRPLPPPPGPRRPSSLPRARKPSPLIHQPSPLRQVDTPPPQATSSTAQVSLVSRRPTRAPRASQASSTSDASTPLNGSMAAPPLPSGLVAGALSFPPSQNGAYSPSDLARLASGLASDPFAQYIASQQAAHLEAQNPNLDLGYETDVGSITRNASPAISASTSSKASTPVTSAPPPPPLPPPVAAPAPSPASTSAGKSKAGAGGKGDGPAKGKKKKRASKASAAADEGDKEQPVCSHCGTTTSPLFRRDPGTGLYICNACGLYFKAHGHHRPINVVSRAIGPQRIIKRKAAETGTNKNVTIFIDDTPKAAKKAKTGSLGGGGEASGSSSGGGGTPATPRGPPSLYQPMPQLTFQAPYNPHINDDYSSPHYLPNPQHSPPSSSTAIKPTSTAALNGTTLAGSYIHRNDSPFDPTQLRKQGASPFDPFEASSAGAGKEGTGGGGGAGSTSSTSASASTSTGTTNATSVDDPTAGSSGVGARGANEGGGGGSGTPSHQPGVEREYGGVLSFASEVEFWESQAFGRGAAAAEE</sequence>
<proteinExistence type="predicted"/>
<dbReference type="InParanoid" id="A0A1Y2G3D1"/>
<dbReference type="GO" id="GO:0048189">
    <property type="term" value="C:Lid2 complex"/>
    <property type="evidence" value="ECO:0007669"/>
    <property type="project" value="TreeGrafter"/>
</dbReference>
<dbReference type="InterPro" id="IPR011011">
    <property type="entry name" value="Znf_FYVE_PHD"/>
</dbReference>
<dbReference type="GO" id="GO:0003682">
    <property type="term" value="F:chromatin binding"/>
    <property type="evidence" value="ECO:0007669"/>
    <property type="project" value="InterPro"/>
</dbReference>
<dbReference type="GO" id="GO:0008270">
    <property type="term" value="F:zinc ion binding"/>
    <property type="evidence" value="ECO:0007669"/>
    <property type="project" value="UniProtKB-KW"/>
</dbReference>
<feature type="compositionally biased region" description="Basic and acidic residues" evidence="5">
    <location>
        <begin position="515"/>
        <end position="529"/>
    </location>
</feature>
<feature type="compositionally biased region" description="Basic and acidic residues" evidence="5">
    <location>
        <begin position="1291"/>
        <end position="1309"/>
    </location>
</feature>
<dbReference type="SMART" id="SM00249">
    <property type="entry name" value="PHD"/>
    <property type="match status" value="3"/>
</dbReference>
<dbReference type="InterPro" id="IPR013088">
    <property type="entry name" value="Znf_NHR/GATA"/>
</dbReference>
<dbReference type="InterPro" id="IPR019787">
    <property type="entry name" value="Znf_PHD-finger"/>
</dbReference>
<dbReference type="InterPro" id="IPR001965">
    <property type="entry name" value="Znf_PHD"/>
</dbReference>
<dbReference type="STRING" id="106004.A0A1Y2G3D1"/>
<feature type="domain" description="GATA-type" evidence="6">
    <location>
        <begin position="1807"/>
        <end position="1862"/>
    </location>
</feature>
<evidence type="ECO:0000256" key="1">
    <source>
        <dbReference type="ARBA" id="ARBA00022723"/>
    </source>
</evidence>
<evidence type="ECO:0000313" key="10">
    <source>
        <dbReference type="EMBL" id="ORY92456.1"/>
    </source>
</evidence>
<dbReference type="SMART" id="SM00439">
    <property type="entry name" value="BAH"/>
    <property type="match status" value="1"/>
</dbReference>
<dbReference type="InterPro" id="IPR017884">
    <property type="entry name" value="SANT_dom"/>
</dbReference>
<feature type="region of interest" description="Disordered" evidence="5">
    <location>
        <begin position="265"/>
        <end position="285"/>
    </location>
</feature>
<feature type="region of interest" description="Disordered" evidence="5">
    <location>
        <begin position="1886"/>
        <end position="1965"/>
    </location>
</feature>
<dbReference type="CDD" id="cd15497">
    <property type="entry name" value="PHD1_Snt2p_like"/>
    <property type="match status" value="1"/>
</dbReference>
<dbReference type="SUPFAM" id="SSF57903">
    <property type="entry name" value="FYVE/PHD zinc finger"/>
    <property type="match status" value="2"/>
</dbReference>
<comment type="caution">
    <text evidence="10">The sequence shown here is derived from an EMBL/GenBank/DDBJ whole genome shotgun (WGS) entry which is preliminary data.</text>
</comment>
<dbReference type="Pfam" id="PF00320">
    <property type="entry name" value="GATA"/>
    <property type="match status" value="1"/>
</dbReference>
<keyword evidence="1" id="KW-0479">Metal-binding</keyword>
<dbReference type="Gene3D" id="1.10.10.60">
    <property type="entry name" value="Homeodomain-like"/>
    <property type="match status" value="1"/>
</dbReference>
<dbReference type="SMART" id="SM00401">
    <property type="entry name" value="ZnF_GATA"/>
    <property type="match status" value="1"/>
</dbReference>
<dbReference type="InterPro" id="IPR034732">
    <property type="entry name" value="EPHD"/>
</dbReference>
<evidence type="ECO:0000256" key="3">
    <source>
        <dbReference type="ARBA" id="ARBA00022833"/>
    </source>
</evidence>
<feature type="compositionally biased region" description="Gly residues" evidence="5">
    <location>
        <begin position="1895"/>
        <end position="1912"/>
    </location>
</feature>
<name>A0A1Y2G3D1_9BASI</name>
<keyword evidence="3" id="KW-0862">Zinc</keyword>
<evidence type="ECO:0000259" key="6">
    <source>
        <dbReference type="PROSITE" id="PS50114"/>
    </source>
</evidence>
<keyword evidence="2 4" id="KW-0863">Zinc-finger</keyword>
<feature type="compositionally biased region" description="Gly residues" evidence="5">
    <location>
        <begin position="2012"/>
        <end position="2023"/>
    </location>
</feature>
<evidence type="ECO:0000256" key="4">
    <source>
        <dbReference type="PROSITE-ProRule" id="PRU00094"/>
    </source>
</evidence>
<reference evidence="10 11" key="1">
    <citation type="submission" date="2016-07" db="EMBL/GenBank/DDBJ databases">
        <title>Pervasive Adenine N6-methylation of Active Genes in Fungi.</title>
        <authorList>
            <consortium name="DOE Joint Genome Institute"/>
            <person name="Mondo S.J."/>
            <person name="Dannebaum R.O."/>
            <person name="Kuo R.C."/>
            <person name="Labutti K."/>
            <person name="Haridas S."/>
            <person name="Kuo A."/>
            <person name="Salamov A."/>
            <person name="Ahrendt S.R."/>
            <person name="Lipzen A."/>
            <person name="Sullivan W."/>
            <person name="Andreopoulos W.B."/>
            <person name="Clum A."/>
            <person name="Lindquist E."/>
            <person name="Daum C."/>
            <person name="Ramamoorthy G.K."/>
            <person name="Gryganskyi A."/>
            <person name="Culley D."/>
            <person name="Magnuson J.K."/>
            <person name="James T.Y."/>
            <person name="O'Malley M.A."/>
            <person name="Stajich J.E."/>
            <person name="Spatafora J.W."/>
            <person name="Visel A."/>
            <person name="Grigoriev I.V."/>
        </authorList>
    </citation>
    <scope>NUCLEOTIDE SEQUENCE [LARGE SCALE GENOMIC DNA]</scope>
    <source>
        <strain evidence="10 11">62-1032</strain>
    </source>
</reference>
<feature type="compositionally biased region" description="Low complexity" evidence="5">
    <location>
        <begin position="1768"/>
        <end position="1778"/>
    </location>
</feature>
<feature type="compositionally biased region" description="Low complexity" evidence="5">
    <location>
        <begin position="1640"/>
        <end position="1651"/>
    </location>
</feature>
<feature type="compositionally biased region" description="Pro residues" evidence="5">
    <location>
        <begin position="1750"/>
        <end position="1767"/>
    </location>
</feature>
<feature type="compositionally biased region" description="Polar residues" evidence="5">
    <location>
        <begin position="1055"/>
        <end position="1070"/>
    </location>
</feature>
<evidence type="ECO:0000259" key="8">
    <source>
        <dbReference type="PROSITE" id="PS51293"/>
    </source>
</evidence>
<feature type="region of interest" description="Disordered" evidence="5">
    <location>
        <begin position="1734"/>
        <end position="1821"/>
    </location>
</feature>
<dbReference type="InterPro" id="IPR001025">
    <property type="entry name" value="BAH_dom"/>
</dbReference>
<feature type="compositionally biased region" description="Gly residues" evidence="5">
    <location>
        <begin position="2052"/>
        <end position="2068"/>
    </location>
</feature>
<feature type="region of interest" description="Disordered" evidence="5">
    <location>
        <begin position="510"/>
        <end position="550"/>
    </location>
</feature>
<dbReference type="Pfam" id="PF00628">
    <property type="entry name" value="PHD"/>
    <property type="match status" value="1"/>
</dbReference>
<feature type="compositionally biased region" description="Low complexity" evidence="5">
    <location>
        <begin position="1383"/>
        <end position="1392"/>
    </location>
</feature>
<dbReference type="PANTHER" id="PTHR47672:SF1">
    <property type="entry name" value="E3 UBIQUITIN-PROTEIN LIGASE SNT2"/>
    <property type="match status" value="1"/>
</dbReference>
<dbReference type="PROSITE" id="PS51805">
    <property type="entry name" value="EPHD"/>
    <property type="match status" value="1"/>
</dbReference>
<evidence type="ECO:0000313" key="11">
    <source>
        <dbReference type="Proteomes" id="UP000193467"/>
    </source>
</evidence>
<dbReference type="Pfam" id="PF13831">
    <property type="entry name" value="PHD_2"/>
    <property type="match status" value="1"/>
</dbReference>
<dbReference type="GO" id="GO:0043565">
    <property type="term" value="F:sequence-specific DNA binding"/>
    <property type="evidence" value="ECO:0007669"/>
    <property type="project" value="InterPro"/>
</dbReference>
<dbReference type="InterPro" id="IPR029617">
    <property type="entry name" value="Snt2"/>
</dbReference>
<feature type="compositionally biased region" description="Polar residues" evidence="5">
    <location>
        <begin position="1517"/>
        <end position="1526"/>
    </location>
</feature>
<evidence type="ECO:0000259" key="9">
    <source>
        <dbReference type="PROSITE" id="PS51805"/>
    </source>
</evidence>
<dbReference type="CDD" id="cd00202">
    <property type="entry name" value="ZnF_GATA"/>
    <property type="match status" value="1"/>
</dbReference>